<evidence type="ECO:0000256" key="2">
    <source>
        <dbReference type="ARBA" id="ARBA00022603"/>
    </source>
</evidence>
<dbReference type="PANTHER" id="PTHR42971:SF1">
    <property type="entry name" value="TRNA (CYTIDINE(34)-2'-O)-METHYLTRANSFERASE"/>
    <property type="match status" value="1"/>
</dbReference>
<organism evidence="10 11">
    <name type="scientific">Jonesia denitrificans (strain ATCC 14870 / DSM 20603 / BCRC 15368 / CIP 55.134 / JCM 11481 / NBRC 15587 / NCTC 10816 / Prevot 55134)</name>
    <name type="common">Listeria denitrificans</name>
    <dbReference type="NCBI Taxonomy" id="471856"/>
    <lineage>
        <taxon>Bacteria</taxon>
        <taxon>Bacillati</taxon>
        <taxon>Actinomycetota</taxon>
        <taxon>Actinomycetes</taxon>
        <taxon>Micrococcales</taxon>
        <taxon>Jonesiaceae</taxon>
        <taxon>Jonesia</taxon>
    </lineage>
</organism>
<evidence type="ECO:0000256" key="7">
    <source>
        <dbReference type="PIRSR" id="PIRSR029256-1"/>
    </source>
</evidence>
<gene>
    <name evidence="10" type="ordered locus">Jden_0473</name>
</gene>
<dbReference type="InterPro" id="IPR029028">
    <property type="entry name" value="Alpha/beta_knot_MTases"/>
</dbReference>
<feature type="domain" description="tRNA/rRNA methyltransferase SpoU type" evidence="9">
    <location>
        <begin position="35"/>
        <end position="174"/>
    </location>
</feature>
<keyword evidence="11" id="KW-1185">Reference proteome</keyword>
<comment type="catalytic activity">
    <reaction evidence="6">
        <text>5-carboxymethylaminomethyluridine(34) in tRNA(Leu) + S-adenosyl-L-methionine = 5-carboxymethylaminomethyl-2'-O-methyluridine(34) in tRNA(Leu) + S-adenosyl-L-homocysteine + H(+)</text>
        <dbReference type="Rhea" id="RHEA:43088"/>
        <dbReference type="Rhea" id="RHEA-COMP:10333"/>
        <dbReference type="Rhea" id="RHEA-COMP:10334"/>
        <dbReference type="ChEBI" id="CHEBI:15378"/>
        <dbReference type="ChEBI" id="CHEBI:57856"/>
        <dbReference type="ChEBI" id="CHEBI:59789"/>
        <dbReference type="ChEBI" id="CHEBI:74508"/>
        <dbReference type="ChEBI" id="CHEBI:74511"/>
        <dbReference type="EC" id="2.1.1.207"/>
    </reaction>
</comment>
<keyword evidence="4 6" id="KW-0949">S-adenosyl-L-methionine</keyword>
<dbReference type="GO" id="GO:0005737">
    <property type="term" value="C:cytoplasm"/>
    <property type="evidence" value="ECO:0007669"/>
    <property type="project" value="UniProtKB-SubCell"/>
</dbReference>
<comment type="caution">
    <text evidence="6">Lacks conserved residue(s) required for the propagation of feature annotation.</text>
</comment>
<protein>
    <recommendedName>
        <fullName evidence="6">Putative tRNA (cytidine(34)-2'-O)-methyltransferase</fullName>
        <ecNumber evidence="6">2.1.1.207</ecNumber>
    </recommendedName>
    <alternativeName>
        <fullName evidence="6">tRNA (cytidine/uridine-2'-O-)-methyltransferase</fullName>
    </alternativeName>
</protein>
<evidence type="ECO:0000256" key="3">
    <source>
        <dbReference type="ARBA" id="ARBA00022679"/>
    </source>
</evidence>
<dbReference type="STRING" id="471856.Jden_0473"/>
<keyword evidence="1 6" id="KW-0963">Cytoplasm</keyword>
<dbReference type="GO" id="GO:0003723">
    <property type="term" value="F:RNA binding"/>
    <property type="evidence" value="ECO:0007669"/>
    <property type="project" value="InterPro"/>
</dbReference>
<proteinExistence type="inferred from homology"/>
<sequence>MAPDSTVGRDNGGVSEHPYQRTPVSVAPAASGVPHLVYHEPRIPGNTGSAIRLAAVTGARLHVVEPLGFDLSEAKVKRAGLDYHDLAVMDIHPSFDALVDLYPDSRVFAFTTRATVPFTEVTYSPTDLLVFGPEPTGLDDAVLNHPRITGEVRIPMLPGLRSLNLTNSASIAVYEAWRQNGFREGV</sequence>
<dbReference type="GO" id="GO:0141098">
    <property type="term" value="F:tRNA (cytidine(34)-2'-O)-methyltransferase activity"/>
    <property type="evidence" value="ECO:0007669"/>
    <property type="project" value="RHEA"/>
</dbReference>
<comment type="subcellular location">
    <subcellularLocation>
        <location evidence="6">Cytoplasm</location>
    </subcellularLocation>
</comment>
<dbReference type="Gene3D" id="3.40.1280.10">
    <property type="match status" value="1"/>
</dbReference>
<dbReference type="HOGENOM" id="CLU_110125_1_0_11"/>
<dbReference type="GO" id="GO:0002130">
    <property type="term" value="P:wobble position ribose methylation"/>
    <property type="evidence" value="ECO:0007669"/>
    <property type="project" value="TreeGrafter"/>
</dbReference>
<dbReference type="GO" id="GO:0141102">
    <property type="term" value="F:tRNA (5-carboxymethylaminomethyluridine(34)-2'-O)-methyltransferase activity"/>
    <property type="evidence" value="ECO:0007669"/>
    <property type="project" value="RHEA"/>
</dbReference>
<accession>C7R078</accession>
<comment type="similarity">
    <text evidence="6">Belongs to the class IV-like SAM-binding methyltransferase superfamily. RNA methyltransferase TrmH family. TrmL subfamily.</text>
</comment>
<dbReference type="CDD" id="cd18094">
    <property type="entry name" value="SpoU-like_TrmL"/>
    <property type="match status" value="1"/>
</dbReference>
<comment type="function">
    <text evidence="6">Could methylate the ribose at the nucleotide 34 wobble position in tRNA.</text>
</comment>
<keyword evidence="3 6" id="KW-0808">Transferase</keyword>
<evidence type="ECO:0000313" key="11">
    <source>
        <dbReference type="Proteomes" id="UP000000628"/>
    </source>
</evidence>
<evidence type="ECO:0000256" key="4">
    <source>
        <dbReference type="ARBA" id="ARBA00022691"/>
    </source>
</evidence>
<dbReference type="EMBL" id="CP001706">
    <property type="protein sequence ID" value="ACV08137.1"/>
    <property type="molecule type" value="Genomic_DNA"/>
</dbReference>
<dbReference type="InterPro" id="IPR016914">
    <property type="entry name" value="TrmL"/>
</dbReference>
<name>C7R078_JONDD</name>
<feature type="region of interest" description="Disordered" evidence="8">
    <location>
        <begin position="1"/>
        <end position="22"/>
    </location>
</feature>
<dbReference type="Proteomes" id="UP000000628">
    <property type="component" value="Chromosome"/>
</dbReference>
<feature type="binding site" evidence="6 7">
    <location>
        <position position="132"/>
    </location>
    <ligand>
        <name>S-adenosyl-L-methionine</name>
        <dbReference type="ChEBI" id="CHEBI:59789"/>
    </ligand>
</feature>
<evidence type="ECO:0000313" key="10">
    <source>
        <dbReference type="EMBL" id="ACV08137.1"/>
    </source>
</evidence>
<dbReference type="InterPro" id="IPR001537">
    <property type="entry name" value="SpoU_MeTrfase"/>
</dbReference>
<feature type="binding site" evidence="6 7">
    <location>
        <position position="154"/>
    </location>
    <ligand>
        <name>S-adenosyl-L-methionine</name>
        <dbReference type="ChEBI" id="CHEBI:59789"/>
    </ligand>
</feature>
<dbReference type="KEGG" id="jde:Jden_0473"/>
<dbReference type="EC" id="2.1.1.207" evidence="6"/>
<evidence type="ECO:0000256" key="1">
    <source>
        <dbReference type="ARBA" id="ARBA00022490"/>
    </source>
</evidence>
<evidence type="ECO:0000259" key="9">
    <source>
        <dbReference type="Pfam" id="PF00588"/>
    </source>
</evidence>
<evidence type="ECO:0000256" key="8">
    <source>
        <dbReference type="SAM" id="MobiDB-lite"/>
    </source>
</evidence>
<dbReference type="PANTHER" id="PTHR42971">
    <property type="entry name" value="TRNA (CYTIDINE(34)-2'-O)-METHYLTRANSFERASE"/>
    <property type="match status" value="1"/>
</dbReference>
<dbReference type="AlphaFoldDB" id="C7R078"/>
<dbReference type="InterPro" id="IPR029026">
    <property type="entry name" value="tRNA_m1G_MTases_N"/>
</dbReference>
<reference evidence="10 11" key="1">
    <citation type="journal article" date="2009" name="Stand. Genomic Sci.">
        <title>Complete genome sequence of Jonesia denitrificans type strain (Prevot 55134).</title>
        <authorList>
            <person name="Pukall R."/>
            <person name="Gehrich-Schroter G."/>
            <person name="Lapidus A."/>
            <person name="Nolan M."/>
            <person name="Glavina Del Rio T."/>
            <person name="Lucas S."/>
            <person name="Chen F."/>
            <person name="Tice H."/>
            <person name="Pitluck S."/>
            <person name="Cheng J.F."/>
            <person name="Copeland A."/>
            <person name="Saunders E."/>
            <person name="Brettin T."/>
            <person name="Detter J.C."/>
            <person name="Bruce D."/>
            <person name="Goodwin L."/>
            <person name="Pati A."/>
            <person name="Ivanova N."/>
            <person name="Mavromatis K."/>
            <person name="Ovchinnikova G."/>
            <person name="Chen A."/>
            <person name="Palaniappan K."/>
            <person name="Land M."/>
            <person name="Hauser L."/>
            <person name="Chang Y.J."/>
            <person name="Jeffries C.D."/>
            <person name="Chain P."/>
            <person name="Goker M."/>
            <person name="Bristow J."/>
            <person name="Eisen J.A."/>
            <person name="Markowitz V."/>
            <person name="Hugenholtz P."/>
            <person name="Kyrpides N.C."/>
            <person name="Klenk H.P."/>
            <person name="Han C."/>
        </authorList>
    </citation>
    <scope>NUCLEOTIDE SEQUENCE [LARGE SCALE GENOMIC DNA]</scope>
    <source>
        <strain evidence="11">ATCC 14870 / DSM 20603 / BCRC 15368 / CIP 55.134 / JCM 11481 / NBRC 15587 / NCTC 10816 / Prevot 55134</strain>
    </source>
</reference>
<dbReference type="Pfam" id="PF00588">
    <property type="entry name" value="SpoU_methylase"/>
    <property type="match status" value="1"/>
</dbReference>
<dbReference type="eggNOG" id="COG0219">
    <property type="taxonomic scope" value="Bacteria"/>
</dbReference>
<dbReference type="HAMAP" id="MF_01885">
    <property type="entry name" value="tRNA_methyltr_TrmL"/>
    <property type="match status" value="1"/>
</dbReference>
<feature type="binding site" evidence="6 7">
    <location>
        <position position="162"/>
    </location>
    <ligand>
        <name>S-adenosyl-L-methionine</name>
        <dbReference type="ChEBI" id="CHEBI:59789"/>
    </ligand>
</feature>
<evidence type="ECO:0000256" key="6">
    <source>
        <dbReference type="HAMAP-Rule" id="MF_01885"/>
    </source>
</evidence>
<evidence type="ECO:0000256" key="5">
    <source>
        <dbReference type="ARBA" id="ARBA00022694"/>
    </source>
</evidence>
<keyword evidence="2 6" id="KW-0489">Methyltransferase</keyword>
<comment type="catalytic activity">
    <reaction evidence="6">
        <text>cytidine(34) in tRNA + S-adenosyl-L-methionine = 2'-O-methylcytidine(34) in tRNA + S-adenosyl-L-homocysteine + H(+)</text>
        <dbReference type="Rhea" id="RHEA:43084"/>
        <dbReference type="Rhea" id="RHEA-COMP:10331"/>
        <dbReference type="Rhea" id="RHEA-COMP:10332"/>
        <dbReference type="ChEBI" id="CHEBI:15378"/>
        <dbReference type="ChEBI" id="CHEBI:57856"/>
        <dbReference type="ChEBI" id="CHEBI:59789"/>
        <dbReference type="ChEBI" id="CHEBI:74495"/>
        <dbReference type="ChEBI" id="CHEBI:82748"/>
        <dbReference type="EC" id="2.1.1.207"/>
    </reaction>
</comment>
<dbReference type="SUPFAM" id="SSF75217">
    <property type="entry name" value="alpha/beta knot"/>
    <property type="match status" value="1"/>
</dbReference>
<keyword evidence="5 6" id="KW-0819">tRNA processing</keyword>
<dbReference type="PIRSF" id="PIRSF029256">
    <property type="entry name" value="SpoU_TrmH_prd"/>
    <property type="match status" value="1"/>
</dbReference>